<dbReference type="OrthoDB" id="9814116at2"/>
<feature type="domain" description="SHOCT" evidence="2">
    <location>
        <begin position="75"/>
        <end position="102"/>
    </location>
</feature>
<dbReference type="EMBL" id="FNRD01000015">
    <property type="protein sequence ID" value="SEB01115.1"/>
    <property type="molecule type" value="Genomic_DNA"/>
</dbReference>
<dbReference type="RefSeq" id="WP_091093146.1">
    <property type="nucleotide sequence ID" value="NZ_FNRD01000015.1"/>
</dbReference>
<dbReference type="Pfam" id="PF09851">
    <property type="entry name" value="SHOCT"/>
    <property type="match status" value="1"/>
</dbReference>
<keyword evidence="1" id="KW-1133">Transmembrane helix</keyword>
<gene>
    <name evidence="3" type="ORF">SAMN05443667_11532</name>
</gene>
<sequence>MGRIGIQEILIIIILLFVYFLPSIIGRKQRNFSSILLLNLFLGWTLIGWVVALIWAVSKEKKETVIINSNNSVSDELQKLKQLYDNGTLTAEEFEVEKKHLLQK</sequence>
<reference evidence="4" key="1">
    <citation type="submission" date="2016-10" db="EMBL/GenBank/DDBJ databases">
        <authorList>
            <person name="Varghese N."/>
            <person name="Submissions S."/>
        </authorList>
    </citation>
    <scope>NUCLEOTIDE SEQUENCE [LARGE SCALE GENOMIC DNA]</scope>
    <source>
        <strain evidence="4">DSM 22376</strain>
    </source>
</reference>
<keyword evidence="1" id="KW-0812">Transmembrane</keyword>
<feature type="transmembrane region" description="Helical" evidence="1">
    <location>
        <begin position="6"/>
        <end position="25"/>
    </location>
</feature>
<proteinExistence type="predicted"/>
<dbReference type="AlphaFoldDB" id="A0A1H4FUW8"/>
<evidence type="ECO:0000313" key="3">
    <source>
        <dbReference type="EMBL" id="SEB01115.1"/>
    </source>
</evidence>
<evidence type="ECO:0000259" key="2">
    <source>
        <dbReference type="Pfam" id="PF09851"/>
    </source>
</evidence>
<evidence type="ECO:0000256" key="1">
    <source>
        <dbReference type="SAM" id="Phobius"/>
    </source>
</evidence>
<dbReference type="InterPro" id="IPR016410">
    <property type="entry name" value="Phage_imm"/>
</dbReference>
<dbReference type="STRING" id="150146.SAMN05443667_11532"/>
<keyword evidence="1" id="KW-0472">Membrane</keyword>
<feature type="transmembrane region" description="Helical" evidence="1">
    <location>
        <begin position="37"/>
        <end position="57"/>
    </location>
</feature>
<evidence type="ECO:0000313" key="4">
    <source>
        <dbReference type="Proteomes" id="UP000198951"/>
    </source>
</evidence>
<dbReference type="Pfam" id="PF14373">
    <property type="entry name" value="Imm_superinfect"/>
    <property type="match status" value="1"/>
</dbReference>
<accession>A0A1H4FUW8</accession>
<dbReference type="Proteomes" id="UP000198951">
    <property type="component" value="Unassembled WGS sequence"/>
</dbReference>
<dbReference type="InterPro" id="IPR018649">
    <property type="entry name" value="SHOCT"/>
</dbReference>
<protein>
    <submittedName>
        <fullName evidence="3">Short C-terminal domain-containing protein</fullName>
    </submittedName>
</protein>
<name>A0A1H4FUW8_9FLAO</name>
<organism evidence="3 4">
    <name type="scientific">Flavobacterium gillisiae</name>
    <dbReference type="NCBI Taxonomy" id="150146"/>
    <lineage>
        <taxon>Bacteria</taxon>
        <taxon>Pseudomonadati</taxon>
        <taxon>Bacteroidota</taxon>
        <taxon>Flavobacteriia</taxon>
        <taxon>Flavobacteriales</taxon>
        <taxon>Flavobacteriaceae</taxon>
        <taxon>Flavobacterium</taxon>
    </lineage>
</organism>
<keyword evidence="4" id="KW-1185">Reference proteome</keyword>